<sequence length="884" mass="97618">MFQVTEATGCPFDKGYLIKEAHTFDIRGFGAGPENAPVENTKAINRAIQAASVEGGTVVIPEGSFRVYTIRLRSGVNLYLSAGSVLSAARTDIRHSYEQQIGEGGNYEEPEVNLYAGLQDHGHTYFANSLIYGADIRNVMIYGPGLLDGSSLNDEGELEQVLMGGDPHEPLRRDEPGHRGEWFGNKAIAMVRCENVAFCDFSILAGGHFAIIATCVKNLHVGHILVDTNRDAFDVDCCENVTIVHSTFNSLTDDAIVLKASYGGGIFMPLRNVLIEDCVVSGYDTGSVYAGTYTQDKLIATDRCGPTARVKLGTESTCGYDCVTVRRVAFKRSRGFALEAVDGADLSHIIFEDSMMEDISSSPIFIKIGDRGRFPVTGNSTGEELIAARDAAPNVRLDQPNWVLPAKEPYQVYPARRYLPAYNRTRKVSADGVSAFNVVDLEQPCRLNPANYHEEGGRWFAVRYDEHSKKYVPDYNKELQESELSLYGNANGSGRIANVHDIIIRNITAKNVDPRYPIELMGLVGNRIKNVSISNIQVEYRGGLCLEHAVEQRQLNTNWEYTRYGSPKRSIQLLPWLVNTFFLKNEGLLPRVEWNPEAGAWKDAPFNVPELPEVYPEPSNWGILPAYGLYARHVDNLYLKEIQLRYMTEDTRYPIVLDDVVSGTLEHIHASHAQGVEEVVLVSSCFKRPAGLEYVPDYPYQQTAVENVTMDSNLSVKRIEVEAPAPGTPKDSLYPYETVAIPGNGYTYPCATENYPLPQTVFRPFFTVVPAQSVKVGETLSFAVVARQPAFETSSRETDGRIYNETSPDKDPAVQGIAEPMTVTTGNLPEGATFDTSSFVPGQACMFSWTPAADAVRDEPYTATFIADDGIIPVKMNVSIKVVG</sequence>
<dbReference type="SUPFAM" id="SSF51126">
    <property type="entry name" value="Pectin lyase-like"/>
    <property type="match status" value="1"/>
</dbReference>
<reference evidence="1 2" key="1">
    <citation type="submission" date="2019-10" db="EMBL/GenBank/DDBJ databases">
        <title>Description of Paenibacillus terricola sp. nov.</title>
        <authorList>
            <person name="Carlier A."/>
            <person name="Qi S."/>
        </authorList>
    </citation>
    <scope>NUCLEOTIDE SEQUENCE [LARGE SCALE GENOMIC DNA]</scope>
    <source>
        <strain evidence="1 2">LMG 31459</strain>
    </source>
</reference>
<dbReference type="PANTHER" id="PTHR31339:SF9">
    <property type="entry name" value="PLASMIN AND FIBRONECTIN-BINDING PROTEIN A"/>
    <property type="match status" value="1"/>
</dbReference>
<organism evidence="1 2">
    <name type="scientific">Paenibacillus phytohabitans</name>
    <dbReference type="NCBI Taxonomy" id="2654978"/>
    <lineage>
        <taxon>Bacteria</taxon>
        <taxon>Bacillati</taxon>
        <taxon>Bacillota</taxon>
        <taxon>Bacilli</taxon>
        <taxon>Bacillales</taxon>
        <taxon>Paenibacillaceae</taxon>
        <taxon>Paenibacillus</taxon>
    </lineage>
</organism>
<dbReference type="InterPro" id="IPR011050">
    <property type="entry name" value="Pectin_lyase_fold/virulence"/>
</dbReference>
<dbReference type="InterPro" id="IPR051801">
    <property type="entry name" value="GH28_Enzymes"/>
</dbReference>
<comment type="caution">
    <text evidence="1">The sequence shown here is derived from an EMBL/GenBank/DDBJ whole genome shotgun (WGS) entry which is preliminary data.</text>
</comment>
<keyword evidence="2" id="KW-1185">Reference proteome</keyword>
<dbReference type="Proteomes" id="UP000596857">
    <property type="component" value="Unassembled WGS sequence"/>
</dbReference>
<name>A0ABX1YG51_9BACL</name>
<dbReference type="EMBL" id="WHOB01000021">
    <property type="protein sequence ID" value="NOU78961.1"/>
    <property type="molecule type" value="Genomic_DNA"/>
</dbReference>
<evidence type="ECO:0000313" key="2">
    <source>
        <dbReference type="Proteomes" id="UP000596857"/>
    </source>
</evidence>
<accession>A0ABX1YG51</accession>
<dbReference type="RefSeq" id="WP_171716899.1">
    <property type="nucleotide sequence ID" value="NZ_WHOB01000021.1"/>
</dbReference>
<evidence type="ECO:0000313" key="1">
    <source>
        <dbReference type="EMBL" id="NOU78961.1"/>
    </source>
</evidence>
<protein>
    <recommendedName>
        <fullName evidence="3">Pectate lyase superfamily protein domain-containing protein</fullName>
    </recommendedName>
</protein>
<proteinExistence type="predicted"/>
<gene>
    <name evidence="1" type="ORF">GC101_08710</name>
</gene>
<dbReference type="PANTHER" id="PTHR31339">
    <property type="entry name" value="PECTIN LYASE-RELATED"/>
    <property type="match status" value="1"/>
</dbReference>
<dbReference type="InterPro" id="IPR012334">
    <property type="entry name" value="Pectin_lyas_fold"/>
</dbReference>
<dbReference type="Gene3D" id="2.160.20.10">
    <property type="entry name" value="Single-stranded right-handed beta-helix, Pectin lyase-like"/>
    <property type="match status" value="1"/>
</dbReference>
<evidence type="ECO:0008006" key="3">
    <source>
        <dbReference type="Google" id="ProtNLM"/>
    </source>
</evidence>